<dbReference type="Proteomes" id="UP000316806">
    <property type="component" value="Chromosome"/>
</dbReference>
<proteinExistence type="predicted"/>
<dbReference type="EMBL" id="CP040916">
    <property type="protein sequence ID" value="QDQ16647.1"/>
    <property type="molecule type" value="Genomic_DNA"/>
</dbReference>
<protein>
    <submittedName>
        <fullName evidence="1">Uncharacterized protein</fullName>
    </submittedName>
</protein>
<gene>
    <name evidence="1" type="ORF">FH965_30720</name>
</gene>
<sequence length="70" mass="7491">MCARPRRWVRGPRAPASWRFPGESEEVTGACSSYESTRLAPWPANSFMVSVTDPVGGAGGVLAPLRVNST</sequence>
<reference evidence="1 2" key="1">
    <citation type="journal article" date="2019" name="J. Ind. Microbiol. Biotechnol.">
        <title>The complete genomic sequence of Streptomyces spectabilis NRRL-2792 and identification of secondary metabolite biosynthetic gene clusters.</title>
        <authorList>
            <person name="Sinha A."/>
            <person name="Phillips-Salemka S."/>
            <person name="Niraula T.A."/>
            <person name="Short K.A."/>
            <person name="Niraula N.P."/>
        </authorList>
    </citation>
    <scope>NUCLEOTIDE SEQUENCE [LARGE SCALE GENOMIC DNA]</scope>
    <source>
        <strain evidence="1 2">NRRL 2792</strain>
    </source>
</reference>
<accession>A0A516RLW4</accession>
<evidence type="ECO:0000313" key="1">
    <source>
        <dbReference type="EMBL" id="QDQ16647.1"/>
    </source>
</evidence>
<evidence type="ECO:0000313" key="2">
    <source>
        <dbReference type="Proteomes" id="UP000316806"/>
    </source>
</evidence>
<name>A0A516RLW4_STRST</name>
<dbReference type="AlphaFoldDB" id="A0A516RLW4"/>
<organism evidence="1 2">
    <name type="scientific">Streptomyces spectabilis</name>
    <dbReference type="NCBI Taxonomy" id="68270"/>
    <lineage>
        <taxon>Bacteria</taxon>
        <taxon>Bacillati</taxon>
        <taxon>Actinomycetota</taxon>
        <taxon>Actinomycetes</taxon>
        <taxon>Kitasatosporales</taxon>
        <taxon>Streptomycetaceae</taxon>
        <taxon>Streptomyces</taxon>
    </lineage>
</organism>